<comment type="caution">
    <text evidence="1">The sequence shown here is derived from an EMBL/GenBank/DDBJ whole genome shotgun (WGS) entry which is preliminary data.</text>
</comment>
<keyword evidence="2" id="KW-1185">Reference proteome</keyword>
<accession>A0A9J5YK58</accession>
<proteinExistence type="predicted"/>
<dbReference type="AlphaFoldDB" id="A0A9J5YK58"/>
<dbReference type="OrthoDB" id="10473944at2759"/>
<sequence>MQIPAENLLLGEGSAYEVTTEEWIQQYIIQLSTKLGVDFKGHEEKAKELFLKVGKNKSLNKGTHDTVKKKGMYELKGLELDSRFWSYGSRSKGGYLAIKDQ</sequence>
<name>A0A9J5YK58_SOLCO</name>
<gene>
    <name evidence="1" type="ORF">H5410_030926</name>
</gene>
<dbReference type="Proteomes" id="UP000824120">
    <property type="component" value="Chromosome 6"/>
</dbReference>
<dbReference type="EMBL" id="JACXVP010000006">
    <property type="protein sequence ID" value="KAG5599556.1"/>
    <property type="molecule type" value="Genomic_DNA"/>
</dbReference>
<organism evidence="1 2">
    <name type="scientific">Solanum commersonii</name>
    <name type="common">Commerson's wild potato</name>
    <name type="synonym">Commerson's nightshade</name>
    <dbReference type="NCBI Taxonomy" id="4109"/>
    <lineage>
        <taxon>Eukaryota</taxon>
        <taxon>Viridiplantae</taxon>
        <taxon>Streptophyta</taxon>
        <taxon>Embryophyta</taxon>
        <taxon>Tracheophyta</taxon>
        <taxon>Spermatophyta</taxon>
        <taxon>Magnoliopsida</taxon>
        <taxon>eudicotyledons</taxon>
        <taxon>Gunneridae</taxon>
        <taxon>Pentapetalae</taxon>
        <taxon>asterids</taxon>
        <taxon>lamiids</taxon>
        <taxon>Solanales</taxon>
        <taxon>Solanaceae</taxon>
        <taxon>Solanoideae</taxon>
        <taxon>Solaneae</taxon>
        <taxon>Solanum</taxon>
    </lineage>
</organism>
<evidence type="ECO:0000313" key="1">
    <source>
        <dbReference type="EMBL" id="KAG5599556.1"/>
    </source>
</evidence>
<evidence type="ECO:0000313" key="2">
    <source>
        <dbReference type="Proteomes" id="UP000824120"/>
    </source>
</evidence>
<protein>
    <submittedName>
        <fullName evidence="1">Uncharacterized protein</fullName>
    </submittedName>
</protein>
<reference evidence="1 2" key="1">
    <citation type="submission" date="2020-09" db="EMBL/GenBank/DDBJ databases">
        <title>De no assembly of potato wild relative species, Solanum commersonii.</title>
        <authorList>
            <person name="Cho K."/>
        </authorList>
    </citation>
    <scope>NUCLEOTIDE SEQUENCE [LARGE SCALE GENOMIC DNA]</scope>
    <source>
        <strain evidence="1">LZ3.2</strain>
        <tissue evidence="1">Leaf</tissue>
    </source>
</reference>